<dbReference type="GO" id="GO:0005886">
    <property type="term" value="C:plasma membrane"/>
    <property type="evidence" value="ECO:0007669"/>
    <property type="project" value="TreeGrafter"/>
</dbReference>
<dbReference type="AlphaFoldDB" id="A0A2N5ZKD7"/>
<accession>A0A2N5ZKD7</accession>
<keyword evidence="1" id="KW-0472">Membrane</keyword>
<protein>
    <submittedName>
        <fullName evidence="2">Uncharacterized protein</fullName>
    </submittedName>
</protein>
<dbReference type="Pfam" id="PF00873">
    <property type="entry name" value="ACR_tran"/>
    <property type="match status" value="1"/>
</dbReference>
<name>A0A2N5ZKD7_MUIH1</name>
<evidence type="ECO:0000256" key="1">
    <source>
        <dbReference type="SAM" id="Phobius"/>
    </source>
</evidence>
<evidence type="ECO:0000313" key="2">
    <source>
        <dbReference type="EMBL" id="PLX19165.1"/>
    </source>
</evidence>
<gene>
    <name evidence="2" type="ORF">C0601_02585</name>
</gene>
<proteinExistence type="predicted"/>
<dbReference type="GO" id="GO:0042910">
    <property type="term" value="F:xenobiotic transmembrane transporter activity"/>
    <property type="evidence" value="ECO:0007669"/>
    <property type="project" value="TreeGrafter"/>
</dbReference>
<dbReference type="PANTHER" id="PTHR32063">
    <property type="match status" value="1"/>
</dbReference>
<organism evidence="2 3">
    <name type="scientific">Muiribacterium halophilum</name>
    <dbReference type="NCBI Taxonomy" id="2053465"/>
    <lineage>
        <taxon>Bacteria</taxon>
        <taxon>Candidatus Muiribacteriota</taxon>
        <taxon>Candidatus Muiribacteriia</taxon>
        <taxon>Candidatus Muiribacteriales</taxon>
        <taxon>Candidatus Muiribacteriaceae</taxon>
        <taxon>Candidatus Muiribacterium</taxon>
    </lineage>
</organism>
<sequence length="84" mass="9129">MKEALVEAGSTRFRPILMTVSTTLFAMLPMALSNADGSDIYKPLAIAFIGGLMSSTVMTLVVVPVLYAFLEEKFGKKEIEQPSN</sequence>
<evidence type="ECO:0000313" key="3">
    <source>
        <dbReference type="Proteomes" id="UP000234857"/>
    </source>
</evidence>
<dbReference type="SUPFAM" id="SSF82866">
    <property type="entry name" value="Multidrug efflux transporter AcrB transmembrane domain"/>
    <property type="match status" value="1"/>
</dbReference>
<comment type="caution">
    <text evidence="2">The sequence shown here is derived from an EMBL/GenBank/DDBJ whole genome shotgun (WGS) entry which is preliminary data.</text>
</comment>
<dbReference type="EMBL" id="PKTG01000039">
    <property type="protein sequence ID" value="PLX19165.1"/>
    <property type="molecule type" value="Genomic_DNA"/>
</dbReference>
<keyword evidence="1" id="KW-1133">Transmembrane helix</keyword>
<dbReference type="Gene3D" id="1.20.1640.10">
    <property type="entry name" value="Multidrug efflux transporter AcrB transmembrane domain"/>
    <property type="match status" value="1"/>
</dbReference>
<dbReference type="Proteomes" id="UP000234857">
    <property type="component" value="Unassembled WGS sequence"/>
</dbReference>
<dbReference type="PANTHER" id="PTHR32063:SF0">
    <property type="entry name" value="SWARMING MOTILITY PROTEIN SWRC"/>
    <property type="match status" value="1"/>
</dbReference>
<feature type="transmembrane region" description="Helical" evidence="1">
    <location>
        <begin position="12"/>
        <end position="32"/>
    </location>
</feature>
<keyword evidence="1" id="KW-0812">Transmembrane</keyword>
<dbReference type="InterPro" id="IPR001036">
    <property type="entry name" value="Acrflvin-R"/>
</dbReference>
<reference evidence="2 3" key="1">
    <citation type="submission" date="2017-11" db="EMBL/GenBank/DDBJ databases">
        <title>Genome-resolved metagenomics identifies genetic mobility, metabolic interactions, and unexpected diversity in perchlorate-reducing communities.</title>
        <authorList>
            <person name="Barnum T.P."/>
            <person name="Figueroa I.A."/>
            <person name="Carlstrom C.I."/>
            <person name="Lucas L.N."/>
            <person name="Engelbrektson A.L."/>
            <person name="Coates J.D."/>
        </authorList>
    </citation>
    <scope>NUCLEOTIDE SEQUENCE [LARGE SCALE GENOMIC DNA]</scope>
    <source>
        <strain evidence="2">BM706</strain>
    </source>
</reference>
<feature type="transmembrane region" description="Helical" evidence="1">
    <location>
        <begin position="44"/>
        <end position="70"/>
    </location>
</feature>